<name>A0A7R6SWW2_9GAMM</name>
<organism evidence="2 3">
    <name type="scientific">Neptunomonas japonica JAMM 1380</name>
    <dbReference type="NCBI Taxonomy" id="1441457"/>
    <lineage>
        <taxon>Bacteria</taxon>
        <taxon>Pseudomonadati</taxon>
        <taxon>Pseudomonadota</taxon>
        <taxon>Gammaproteobacteria</taxon>
        <taxon>Oceanospirillales</taxon>
        <taxon>Oceanospirillaceae</taxon>
        <taxon>Neptunomonas</taxon>
    </lineage>
</organism>
<reference evidence="2 3" key="1">
    <citation type="journal article" date="2008" name="Int. J. Syst. Evol. Microbiol.">
        <title>Neptunomonas japonica sp. nov., an Osedax japonicus symbiont-like bacterium isolated from sediment adjacent to sperm whale carcasses off Kagoshima, Japan.</title>
        <authorList>
            <person name="Miyazaki M."/>
            <person name="Nogi Y."/>
            <person name="Fujiwara Y."/>
            <person name="Kawato M."/>
            <person name="Kubokawa K."/>
            <person name="Horikoshi K."/>
        </authorList>
    </citation>
    <scope>NUCLEOTIDE SEQUENCE [LARGE SCALE GENOMIC DNA]</scope>
    <source>
        <strain evidence="2 3">JAMM 1380</strain>
    </source>
</reference>
<gene>
    <name evidence="2" type="ORF">NEJAP_2955</name>
</gene>
<protein>
    <submittedName>
        <fullName evidence="2">Uncharacterized protein</fullName>
    </submittedName>
</protein>
<dbReference type="EMBL" id="AP014546">
    <property type="protein sequence ID" value="BBB30895.1"/>
    <property type="molecule type" value="Genomic_DNA"/>
</dbReference>
<sequence length="126" mass="14672">METMTSDDEVRFWLHVVQAVGALIVGWISAAALKARKKALRNRLDILFSGSDSIETKQLVTKENERIERIGIIRKQERRLEFEFIEDGFQKDYRTFGKLEELEKYLQDKTCFRLGDFARPITITGS</sequence>
<dbReference type="AlphaFoldDB" id="A0A7R6SWW2"/>
<keyword evidence="1" id="KW-1133">Transmembrane helix</keyword>
<feature type="transmembrane region" description="Helical" evidence="1">
    <location>
        <begin position="12"/>
        <end position="33"/>
    </location>
</feature>
<keyword evidence="1" id="KW-0472">Membrane</keyword>
<proteinExistence type="predicted"/>
<dbReference type="KEGG" id="njp:NEJAP_2955"/>
<dbReference type="Proteomes" id="UP000595332">
    <property type="component" value="Chromosome"/>
</dbReference>
<evidence type="ECO:0000313" key="3">
    <source>
        <dbReference type="Proteomes" id="UP000595332"/>
    </source>
</evidence>
<keyword evidence="1" id="KW-0812">Transmembrane</keyword>
<evidence type="ECO:0000313" key="2">
    <source>
        <dbReference type="EMBL" id="BBB30895.1"/>
    </source>
</evidence>
<keyword evidence="3" id="KW-1185">Reference proteome</keyword>
<accession>A0A7R6SWW2</accession>
<evidence type="ECO:0000256" key="1">
    <source>
        <dbReference type="SAM" id="Phobius"/>
    </source>
</evidence>